<dbReference type="PANTHER" id="PTHR23074">
    <property type="entry name" value="AAA DOMAIN-CONTAINING"/>
    <property type="match status" value="1"/>
</dbReference>
<dbReference type="GO" id="GO:0008017">
    <property type="term" value="F:microtubule binding"/>
    <property type="evidence" value="ECO:0007669"/>
    <property type="project" value="UniProtKB-UniRule"/>
</dbReference>
<dbReference type="SMART" id="SM00745">
    <property type="entry name" value="MIT"/>
    <property type="match status" value="1"/>
</dbReference>
<dbReference type="GO" id="GO:0005813">
    <property type="term" value="C:centrosome"/>
    <property type="evidence" value="ECO:0007669"/>
    <property type="project" value="UniProtKB-SubCell"/>
</dbReference>
<dbReference type="FunFam" id="3.40.50.300:FF:002850">
    <property type="entry name" value="Katanin p60 ATPase-containing subunit A-like 2"/>
    <property type="match status" value="1"/>
</dbReference>
<keyword evidence="6 9" id="KW-0206">Cytoskeleton</keyword>
<dbReference type="GO" id="GO:0005874">
    <property type="term" value="C:microtubule"/>
    <property type="evidence" value="ECO:0007669"/>
    <property type="project" value="UniProtKB-UniRule"/>
</dbReference>
<dbReference type="Gene3D" id="3.40.50.300">
    <property type="entry name" value="P-loop containing nucleotide triphosphate hydrolases"/>
    <property type="match status" value="1"/>
</dbReference>
<feature type="domain" description="MIT" evidence="13">
    <location>
        <begin position="160"/>
        <end position="238"/>
    </location>
</feature>
<dbReference type="InterPro" id="IPR003960">
    <property type="entry name" value="ATPase_AAA_CS"/>
</dbReference>
<comment type="subcellular location">
    <subcellularLocation>
        <location evidence="9">Membrane</location>
        <topology evidence="9">Peripheral membrane protein</topology>
    </subcellularLocation>
    <subcellularLocation>
        <location evidence="9">Cytoplasm</location>
        <location evidence="9">Cytoskeleton</location>
        <location evidence="9">Microtubule organizing center</location>
        <location evidence="9">Centrosome</location>
    </subcellularLocation>
    <subcellularLocation>
        <location evidence="9">Cytoplasm</location>
        <location evidence="9">Cytoskeleton</location>
    </subcellularLocation>
    <text evidence="9">Forms an intramembrane hairpin-like structure in the membrane.</text>
</comment>
<dbReference type="EMBL" id="KQ764717">
    <property type="protein sequence ID" value="OAD54415.1"/>
    <property type="molecule type" value="Genomic_DNA"/>
</dbReference>
<evidence type="ECO:0000259" key="13">
    <source>
        <dbReference type="SMART" id="SM00745"/>
    </source>
</evidence>
<comment type="catalytic activity">
    <reaction evidence="8 9">
        <text>n ATP + n H2O + a microtubule = n ADP + n phosphate + (n+1) alpha/beta tubulin heterodimers.</text>
        <dbReference type="EC" id="5.6.1.1"/>
    </reaction>
</comment>
<dbReference type="GO" id="GO:0008568">
    <property type="term" value="F:microtubule severing ATPase activity"/>
    <property type="evidence" value="ECO:0007669"/>
    <property type="project" value="UniProtKB-UniRule"/>
</dbReference>
<name>A0A310SBF1_9HYME</name>
<dbReference type="PANTHER" id="PTHR23074:SF86">
    <property type="entry name" value="SPASTIN"/>
    <property type="match status" value="1"/>
</dbReference>
<feature type="transmembrane region" description="Helical" evidence="11">
    <location>
        <begin position="65"/>
        <end position="94"/>
    </location>
</feature>
<evidence type="ECO:0000256" key="9">
    <source>
        <dbReference type="HAMAP-Rule" id="MF_03021"/>
    </source>
</evidence>
<dbReference type="InterPro" id="IPR027417">
    <property type="entry name" value="P-loop_NTPase"/>
</dbReference>
<dbReference type="HAMAP" id="MF_03021">
    <property type="entry name" value="Spastin"/>
    <property type="match status" value="1"/>
</dbReference>
<dbReference type="InterPro" id="IPR036181">
    <property type="entry name" value="MIT_dom_sf"/>
</dbReference>
<dbReference type="GO" id="GO:0016020">
    <property type="term" value="C:membrane"/>
    <property type="evidence" value="ECO:0007669"/>
    <property type="project" value="UniProtKB-SubCell"/>
</dbReference>
<dbReference type="Pfam" id="PF00004">
    <property type="entry name" value="AAA"/>
    <property type="match status" value="1"/>
</dbReference>
<comment type="function">
    <text evidence="9">ATP-dependent microtubule severing protein. Microtubule severing may promote reorganization of cellular microtubule arrays and the release of microtubules from the microtubule organizing center following nucleation.</text>
</comment>
<feature type="intramembrane region" description="Helical" evidence="9">
    <location>
        <begin position="72"/>
        <end position="92"/>
    </location>
</feature>
<proteinExistence type="inferred from homology"/>
<dbReference type="OrthoDB" id="10251136at2759"/>
<feature type="compositionally biased region" description="Polar residues" evidence="10">
    <location>
        <begin position="396"/>
        <end position="405"/>
    </location>
</feature>
<dbReference type="GO" id="GO:0005819">
    <property type="term" value="C:spindle"/>
    <property type="evidence" value="ECO:0007669"/>
    <property type="project" value="UniProtKB-UniRule"/>
</dbReference>
<dbReference type="InterPro" id="IPR041569">
    <property type="entry name" value="AAA_lid_3"/>
</dbReference>
<dbReference type="InterPro" id="IPR017179">
    <property type="entry name" value="Spastin"/>
</dbReference>
<dbReference type="FunFam" id="1.20.58.80:FF:000006">
    <property type="entry name" value="Spastin"/>
    <property type="match status" value="1"/>
</dbReference>
<dbReference type="GO" id="GO:0005524">
    <property type="term" value="F:ATP binding"/>
    <property type="evidence" value="ECO:0007669"/>
    <property type="project" value="UniProtKB-UniRule"/>
</dbReference>
<feature type="topological domain" description="Cytoplasmic" evidence="9">
    <location>
        <begin position="93"/>
        <end position="695"/>
    </location>
</feature>
<feature type="compositionally biased region" description="Polar residues" evidence="10">
    <location>
        <begin position="343"/>
        <end position="360"/>
    </location>
</feature>
<keyword evidence="11" id="KW-0812">Transmembrane</keyword>
<dbReference type="SUPFAM" id="SSF116846">
    <property type="entry name" value="MIT domain"/>
    <property type="match status" value="1"/>
</dbReference>
<dbReference type="EC" id="5.6.1.1" evidence="9"/>
<evidence type="ECO:0000256" key="3">
    <source>
        <dbReference type="ARBA" id="ARBA00022741"/>
    </source>
</evidence>
<dbReference type="FunFam" id="1.10.8.60:FF:000022">
    <property type="entry name" value="Fidgetin like 1"/>
    <property type="match status" value="1"/>
</dbReference>
<comment type="subunit">
    <text evidence="9">Homohexamer. The homohexamer is stabilized by ATP-binding. The homohexamer may adopt a ring conformation through which microtubules pass prior to being severed. Interacts with microtubules.</text>
</comment>
<dbReference type="GO" id="GO:0051013">
    <property type="term" value="P:microtubule severing"/>
    <property type="evidence" value="ECO:0007669"/>
    <property type="project" value="UniProtKB-UniRule"/>
</dbReference>
<evidence type="ECO:0000256" key="11">
    <source>
        <dbReference type="SAM" id="Phobius"/>
    </source>
</evidence>
<keyword evidence="11" id="KW-1133">Transmembrane helix</keyword>
<keyword evidence="3 9" id="KW-0547">Nucleotide-binding</keyword>
<dbReference type="Gene3D" id="1.10.8.60">
    <property type="match status" value="1"/>
</dbReference>
<evidence type="ECO:0000256" key="10">
    <source>
        <dbReference type="SAM" id="MobiDB-lite"/>
    </source>
</evidence>
<dbReference type="GO" id="GO:0034214">
    <property type="term" value="P:protein hexamerization"/>
    <property type="evidence" value="ECO:0007669"/>
    <property type="project" value="UniProtKB-UniRule"/>
</dbReference>
<comment type="similarity">
    <text evidence="9">Belongs to the AAA ATPase family. Spastin subfamily.</text>
</comment>
<dbReference type="InterPro" id="IPR003959">
    <property type="entry name" value="ATPase_AAA_core"/>
</dbReference>
<evidence type="ECO:0000313" key="15">
    <source>
        <dbReference type="Proteomes" id="UP000250275"/>
    </source>
</evidence>
<keyword evidence="4 9" id="KW-0067">ATP-binding</keyword>
<dbReference type="GO" id="GO:0016887">
    <property type="term" value="F:ATP hydrolysis activity"/>
    <property type="evidence" value="ECO:0007669"/>
    <property type="project" value="InterPro"/>
</dbReference>
<evidence type="ECO:0000259" key="12">
    <source>
        <dbReference type="SMART" id="SM00382"/>
    </source>
</evidence>
<feature type="topological domain" description="Cytoplasmic" evidence="9">
    <location>
        <begin position="1"/>
        <end position="71"/>
    </location>
</feature>
<dbReference type="Pfam" id="PF17862">
    <property type="entry name" value="AAA_lid_3"/>
    <property type="match status" value="1"/>
</dbReference>
<evidence type="ECO:0000256" key="8">
    <source>
        <dbReference type="ARBA" id="ARBA00036378"/>
    </source>
</evidence>
<evidence type="ECO:0000256" key="2">
    <source>
        <dbReference type="ARBA" id="ARBA00022701"/>
    </source>
</evidence>
<feature type="domain" description="AAA+ ATPase" evidence="12">
    <location>
        <begin position="467"/>
        <end position="589"/>
    </location>
</feature>
<keyword evidence="7 9" id="KW-0413">Isomerase</keyword>
<keyword evidence="5 9" id="KW-0472">Membrane</keyword>
<dbReference type="InterPro" id="IPR007330">
    <property type="entry name" value="MIT_dom"/>
</dbReference>
<evidence type="ECO:0000256" key="7">
    <source>
        <dbReference type="ARBA" id="ARBA00023235"/>
    </source>
</evidence>
<dbReference type="SUPFAM" id="SSF52540">
    <property type="entry name" value="P-loop containing nucleoside triphosphate hydrolases"/>
    <property type="match status" value="1"/>
</dbReference>
<evidence type="ECO:0000256" key="4">
    <source>
        <dbReference type="ARBA" id="ARBA00022840"/>
    </source>
</evidence>
<dbReference type="SMART" id="SM00382">
    <property type="entry name" value="AAA"/>
    <property type="match status" value="1"/>
</dbReference>
<accession>A0A310SBF1</accession>
<dbReference type="Gene3D" id="1.20.58.80">
    <property type="entry name" value="Phosphotransferase system, lactose/cellobiose-type IIA subunit"/>
    <property type="match status" value="1"/>
</dbReference>
<sequence>MSYSDGGRPIRKYGSKSPKKLCVTKNENSDKTTTTINCNNHHHNHYHHNHRFLDTPQPSIHKRNLYIVSFPLILLFNVLRALLYQLFVIFKYLYTSTSQLIQRRQACKQTCQLEIVVGQKSSENLNNNFNNTGQTENEGMSQVPRRPIGPGPGDPLLAKQKHHHRRAFEFISKALKIDEDNEGQKEMAIELYKKGIGELEKGIAIECTGGRGEVWEHAQRLHDKMRTNLAMAKDRLDFLVSVCELKKLDICNEYRAPGNKMDNEHPGKNLRVRRNIHTLQTTRPSLNTNHIKNTNSTQTVNIGQNTCTQIPKLRPRSPKNYSAHSEASGRKLSVPGKRVGTAISKSQTLPRSMGRSTPVQSCHRVTPIKPSSTPPSVKRQLSVPGNGSPIRRPGTPTASNSNRGTPTRKAPILKGVDPKLAQVILNEILEGGTAVHWEDIAGQEQALQEMVILPSLRPELFTGLRTPARGLLLFGPPGNGKTLLARAVATQCNATFFSISAASLTSKYVGEGEKLVRALFTIARELQPSVIFIDEVDSLLSEQFLVEFDGLPCNPEERVLVMAATNRPQELDEAALRRFTKRVYVTLPDLRTRIMLLKRLLAKHNDPLTPEELNEMAVLTEGYSGSDLTGLAKDAALGPIRELNPDQVKELDLNSVRNIRMQDFRDSLKRIRRSVSPASLAAYEKWSFEYGDVSL</sequence>
<evidence type="ECO:0000256" key="1">
    <source>
        <dbReference type="ARBA" id="ARBA00022490"/>
    </source>
</evidence>
<dbReference type="InterPro" id="IPR015415">
    <property type="entry name" value="Spast_Vps4_C"/>
</dbReference>
<organism evidence="14 15">
    <name type="scientific">Eufriesea mexicana</name>
    <dbReference type="NCBI Taxonomy" id="516756"/>
    <lineage>
        <taxon>Eukaryota</taxon>
        <taxon>Metazoa</taxon>
        <taxon>Ecdysozoa</taxon>
        <taxon>Arthropoda</taxon>
        <taxon>Hexapoda</taxon>
        <taxon>Insecta</taxon>
        <taxon>Pterygota</taxon>
        <taxon>Neoptera</taxon>
        <taxon>Endopterygota</taxon>
        <taxon>Hymenoptera</taxon>
        <taxon>Apocrita</taxon>
        <taxon>Aculeata</taxon>
        <taxon>Apoidea</taxon>
        <taxon>Anthophila</taxon>
        <taxon>Apidae</taxon>
        <taxon>Eufriesea</taxon>
    </lineage>
</organism>
<keyword evidence="2 9" id="KW-0493">Microtubule</keyword>
<gene>
    <name evidence="14" type="ORF">WN48_07779</name>
</gene>
<evidence type="ECO:0000256" key="6">
    <source>
        <dbReference type="ARBA" id="ARBA00023212"/>
    </source>
</evidence>
<dbReference type="Proteomes" id="UP000250275">
    <property type="component" value="Unassembled WGS sequence"/>
</dbReference>
<dbReference type="InterPro" id="IPR050304">
    <property type="entry name" value="MT-severing_AAA_ATPase"/>
</dbReference>
<evidence type="ECO:0000256" key="5">
    <source>
        <dbReference type="ARBA" id="ARBA00023136"/>
    </source>
</evidence>
<dbReference type="PROSITE" id="PS00674">
    <property type="entry name" value="AAA"/>
    <property type="match status" value="1"/>
</dbReference>
<dbReference type="GO" id="GO:0031117">
    <property type="term" value="P:positive regulation of microtubule depolymerization"/>
    <property type="evidence" value="ECO:0007669"/>
    <property type="project" value="UniProtKB-UniRule"/>
</dbReference>
<dbReference type="CDD" id="cd02679">
    <property type="entry name" value="MIT_spastin"/>
    <property type="match status" value="1"/>
</dbReference>
<dbReference type="GO" id="GO:0005737">
    <property type="term" value="C:cytoplasm"/>
    <property type="evidence" value="ECO:0007669"/>
    <property type="project" value="UniProtKB-UniRule"/>
</dbReference>
<evidence type="ECO:0000313" key="14">
    <source>
        <dbReference type="EMBL" id="OAD54415.1"/>
    </source>
</evidence>
<dbReference type="InterPro" id="IPR003593">
    <property type="entry name" value="AAA+_ATPase"/>
</dbReference>
<feature type="region of interest" description="Disordered" evidence="10">
    <location>
        <begin position="308"/>
        <end position="411"/>
    </location>
</feature>
<keyword evidence="15" id="KW-1185">Reference proteome</keyword>
<protein>
    <recommendedName>
        <fullName evidence="9">Spastin</fullName>
        <ecNumber evidence="9">5.6.1.1</ecNumber>
    </recommendedName>
</protein>
<feature type="binding site" evidence="9">
    <location>
        <begin position="475"/>
        <end position="482"/>
    </location>
    <ligand>
        <name>ATP</name>
        <dbReference type="ChEBI" id="CHEBI:30616"/>
    </ligand>
</feature>
<dbReference type="AlphaFoldDB" id="A0A310SBF1"/>
<reference evidence="14 15" key="1">
    <citation type="submission" date="2015-07" db="EMBL/GenBank/DDBJ databases">
        <title>The genome of Eufriesea mexicana.</title>
        <authorList>
            <person name="Pan H."/>
            <person name="Kapheim K."/>
        </authorList>
    </citation>
    <scope>NUCLEOTIDE SEQUENCE [LARGE SCALE GENOMIC DNA]</scope>
    <source>
        <strain evidence="14">0111107269</strain>
        <tissue evidence="14">Whole body</tissue>
    </source>
</reference>
<dbReference type="Pfam" id="PF09336">
    <property type="entry name" value="Vps4_C"/>
    <property type="match status" value="1"/>
</dbReference>
<keyword evidence="1 9" id="KW-0963">Cytoplasm</keyword>